<feature type="domain" description="NADP-dependent oxidoreductase" evidence="7">
    <location>
        <begin position="15"/>
        <end position="289"/>
    </location>
</feature>
<protein>
    <recommendedName>
        <fullName evidence="7">NADP-dependent oxidoreductase domain-containing protein</fullName>
    </recommendedName>
</protein>
<evidence type="ECO:0000256" key="3">
    <source>
        <dbReference type="ARBA" id="ARBA00023002"/>
    </source>
</evidence>
<evidence type="ECO:0000256" key="1">
    <source>
        <dbReference type="ARBA" id="ARBA00007905"/>
    </source>
</evidence>
<feature type="binding site" evidence="5">
    <location>
        <position position="110"/>
    </location>
    <ligand>
        <name>substrate</name>
    </ligand>
</feature>
<feature type="site" description="Lowers pKa of active site Tyr" evidence="6">
    <location>
        <position position="77"/>
    </location>
</feature>
<dbReference type="Proteomes" id="UP001497382">
    <property type="component" value="Unassembled WGS sequence"/>
</dbReference>
<dbReference type="Pfam" id="PF00248">
    <property type="entry name" value="Aldo_ket_red"/>
    <property type="match status" value="1"/>
</dbReference>
<dbReference type="InterPro" id="IPR036812">
    <property type="entry name" value="NAD(P)_OxRdtase_dom_sf"/>
</dbReference>
<keyword evidence="2" id="KW-0521">NADP</keyword>
<gene>
    <name evidence="8" type="ORF">LARSCL_LOCUS3302</name>
</gene>
<proteinExistence type="inferred from homology"/>
<keyword evidence="3" id="KW-0560">Oxidoreductase</keyword>
<dbReference type="PROSITE" id="PS00062">
    <property type="entry name" value="ALDOKETO_REDUCTASE_2"/>
    <property type="match status" value="1"/>
</dbReference>
<dbReference type="AlphaFoldDB" id="A0AAV1Z5V4"/>
<dbReference type="InterPro" id="IPR018170">
    <property type="entry name" value="Aldo/ket_reductase_CS"/>
</dbReference>
<reference evidence="8 9" key="1">
    <citation type="submission" date="2024-04" db="EMBL/GenBank/DDBJ databases">
        <authorList>
            <person name="Rising A."/>
            <person name="Reimegard J."/>
            <person name="Sonavane S."/>
            <person name="Akerstrom W."/>
            <person name="Nylinder S."/>
            <person name="Hedman E."/>
            <person name="Kallberg Y."/>
        </authorList>
    </citation>
    <scope>NUCLEOTIDE SEQUENCE [LARGE SCALE GENOMIC DNA]</scope>
</reference>
<name>A0AAV1Z5V4_9ARAC</name>
<dbReference type="EMBL" id="CAXIEN010000025">
    <property type="protein sequence ID" value="CAL1266833.1"/>
    <property type="molecule type" value="Genomic_DNA"/>
</dbReference>
<evidence type="ECO:0000256" key="2">
    <source>
        <dbReference type="ARBA" id="ARBA00022857"/>
    </source>
</evidence>
<comment type="caution">
    <text evidence="8">The sequence shown here is derived from an EMBL/GenBank/DDBJ whole genome shotgun (WGS) entry which is preliminary data.</text>
</comment>
<evidence type="ECO:0000313" key="8">
    <source>
        <dbReference type="EMBL" id="CAL1266833.1"/>
    </source>
</evidence>
<dbReference type="Gene3D" id="3.20.20.100">
    <property type="entry name" value="NADP-dependent oxidoreductase domain"/>
    <property type="match status" value="1"/>
</dbReference>
<evidence type="ECO:0000256" key="6">
    <source>
        <dbReference type="PIRSR" id="PIRSR000097-3"/>
    </source>
</evidence>
<evidence type="ECO:0000313" key="9">
    <source>
        <dbReference type="Proteomes" id="UP001497382"/>
    </source>
</evidence>
<feature type="active site" description="Proton donor" evidence="4">
    <location>
        <position position="48"/>
    </location>
</feature>
<comment type="similarity">
    <text evidence="1">Belongs to the aldo/keto reductase family.</text>
</comment>
<dbReference type="InterPro" id="IPR023210">
    <property type="entry name" value="NADP_OxRdtase_dom"/>
</dbReference>
<accession>A0AAV1Z5V4</accession>
<keyword evidence="9" id="KW-1185">Reference proteome</keyword>
<evidence type="ECO:0000256" key="5">
    <source>
        <dbReference type="PIRSR" id="PIRSR000097-2"/>
    </source>
</evidence>
<sequence length="313" mass="36000">MTNVKLSDGNEMPIIGLGTYEAKPVEALNAVMNAIDVGYRHFDCALTYQNEKEVGLAIKEKIVDGTVKREDIFVTSKVWSTYHRRAKVLECCNLSLKALGLDYLDLYLVHWPISYKEGSELHPVNDKGEVLIENIEFQEIWKGMEDCYDKGLVKSIGLSNFNSEQIKSILSICRIKPTVLQVECHPYLQQNKLIQFCASHEISVTAYSPLGTPNRSWAKPNEPAVMEDPRIKEIADKHKKSPAQILLRFNVQRGISVIPKSVRVERIRSNFEIFDFELTSEDMNVISSFKENYRYCHMNWLKDVPNFPFNIEY</sequence>
<dbReference type="GO" id="GO:0016491">
    <property type="term" value="F:oxidoreductase activity"/>
    <property type="evidence" value="ECO:0007669"/>
    <property type="project" value="UniProtKB-KW"/>
</dbReference>
<evidence type="ECO:0000256" key="4">
    <source>
        <dbReference type="PIRSR" id="PIRSR000097-1"/>
    </source>
</evidence>
<dbReference type="PANTHER" id="PTHR11732">
    <property type="entry name" value="ALDO/KETO REDUCTASE"/>
    <property type="match status" value="1"/>
</dbReference>
<dbReference type="FunFam" id="3.20.20.100:FF:000006">
    <property type="entry name" value="Aldo-keto reductase family 1 member A1"/>
    <property type="match status" value="1"/>
</dbReference>
<evidence type="ECO:0000259" key="7">
    <source>
        <dbReference type="Pfam" id="PF00248"/>
    </source>
</evidence>
<organism evidence="8 9">
    <name type="scientific">Larinioides sclopetarius</name>
    <dbReference type="NCBI Taxonomy" id="280406"/>
    <lineage>
        <taxon>Eukaryota</taxon>
        <taxon>Metazoa</taxon>
        <taxon>Ecdysozoa</taxon>
        <taxon>Arthropoda</taxon>
        <taxon>Chelicerata</taxon>
        <taxon>Arachnida</taxon>
        <taxon>Araneae</taxon>
        <taxon>Araneomorphae</taxon>
        <taxon>Entelegynae</taxon>
        <taxon>Araneoidea</taxon>
        <taxon>Araneidae</taxon>
        <taxon>Larinioides</taxon>
    </lineage>
</organism>
<dbReference type="InterPro" id="IPR020471">
    <property type="entry name" value="AKR"/>
</dbReference>
<dbReference type="PROSITE" id="PS00798">
    <property type="entry name" value="ALDOKETO_REDUCTASE_1"/>
    <property type="match status" value="1"/>
</dbReference>
<dbReference type="PRINTS" id="PR00069">
    <property type="entry name" value="ALDKETRDTASE"/>
</dbReference>
<dbReference type="PIRSF" id="PIRSF000097">
    <property type="entry name" value="AKR"/>
    <property type="match status" value="1"/>
</dbReference>
<dbReference type="SUPFAM" id="SSF51430">
    <property type="entry name" value="NAD(P)-linked oxidoreductase"/>
    <property type="match status" value="1"/>
</dbReference>